<keyword evidence="2" id="KW-0540">Nuclease</keyword>
<feature type="domain" description="HNH" evidence="1">
    <location>
        <begin position="34"/>
        <end position="80"/>
    </location>
</feature>
<keyword evidence="2" id="KW-0378">Hydrolase</keyword>
<gene>
    <name evidence="2" type="ORF">M8330_05825</name>
</gene>
<dbReference type="InterPro" id="IPR002711">
    <property type="entry name" value="HNH"/>
</dbReference>
<accession>A0A9X2IEY4</accession>
<evidence type="ECO:0000313" key="2">
    <source>
        <dbReference type="EMBL" id="MCM0619809.1"/>
    </source>
</evidence>
<dbReference type="Proteomes" id="UP001139485">
    <property type="component" value="Unassembled WGS sequence"/>
</dbReference>
<name>A0A9X2IEY4_9ACTN</name>
<dbReference type="AlphaFoldDB" id="A0A9X2IEY4"/>
<protein>
    <submittedName>
        <fullName evidence="2">HNH endonuclease</fullName>
    </submittedName>
</protein>
<evidence type="ECO:0000259" key="1">
    <source>
        <dbReference type="Pfam" id="PF01844"/>
    </source>
</evidence>
<reference evidence="2" key="1">
    <citation type="submission" date="2022-05" db="EMBL/GenBank/DDBJ databases">
        <authorList>
            <person name="Tuo L."/>
        </authorList>
    </citation>
    <scope>NUCLEOTIDE SEQUENCE</scope>
    <source>
        <strain evidence="2">BSK12Z-4</strain>
    </source>
</reference>
<dbReference type="GO" id="GO:0008270">
    <property type="term" value="F:zinc ion binding"/>
    <property type="evidence" value="ECO:0007669"/>
    <property type="project" value="InterPro"/>
</dbReference>
<evidence type="ECO:0000313" key="3">
    <source>
        <dbReference type="Proteomes" id="UP001139485"/>
    </source>
</evidence>
<dbReference type="GO" id="GO:0004519">
    <property type="term" value="F:endonuclease activity"/>
    <property type="evidence" value="ECO:0007669"/>
    <property type="project" value="UniProtKB-KW"/>
</dbReference>
<dbReference type="Pfam" id="PF01844">
    <property type="entry name" value="HNH"/>
    <property type="match status" value="1"/>
</dbReference>
<proteinExistence type="predicted"/>
<organism evidence="2 3">
    <name type="scientific">Nocardioides bruguierae</name>
    <dbReference type="NCBI Taxonomy" id="2945102"/>
    <lineage>
        <taxon>Bacteria</taxon>
        <taxon>Bacillati</taxon>
        <taxon>Actinomycetota</taxon>
        <taxon>Actinomycetes</taxon>
        <taxon>Propionibacteriales</taxon>
        <taxon>Nocardioidaceae</taxon>
        <taxon>Nocardioides</taxon>
    </lineage>
</organism>
<dbReference type="GO" id="GO:0003676">
    <property type="term" value="F:nucleic acid binding"/>
    <property type="evidence" value="ECO:0007669"/>
    <property type="project" value="InterPro"/>
</dbReference>
<dbReference type="RefSeq" id="WP_250826559.1">
    <property type="nucleotide sequence ID" value="NZ_JAMOIL010000006.1"/>
</dbReference>
<comment type="caution">
    <text evidence="2">The sequence shown here is derived from an EMBL/GenBank/DDBJ whole genome shotgun (WGS) entry which is preliminary data.</text>
</comment>
<dbReference type="EMBL" id="JAMOIL010000006">
    <property type="protein sequence ID" value="MCM0619809.1"/>
    <property type="molecule type" value="Genomic_DNA"/>
</dbReference>
<keyword evidence="3" id="KW-1185">Reference proteome</keyword>
<keyword evidence="2" id="KW-0255">Endonuclease</keyword>
<sequence length="145" mass="15867">MTLRRTRPTRRTSRSTGPTLETRHLVIARCAGRCERCGRGLRIGDTWTGDHSIHHRRPRGMGGTTDPTANTPANLLLLCGSGTTGCHGWVEANRGEATRLGWLVPRGVDPATVGVADIWAARDIHDLVWLSHDGFYTPTPPGERP</sequence>